<evidence type="ECO:0000256" key="15">
    <source>
        <dbReference type="PIRSR" id="PIRSR603373-1"/>
    </source>
</evidence>
<dbReference type="InterPro" id="IPR011642">
    <property type="entry name" value="Gate_dom"/>
</dbReference>
<evidence type="ECO:0000256" key="6">
    <source>
        <dbReference type="ARBA" id="ARBA00022519"/>
    </source>
</evidence>
<dbReference type="PANTHER" id="PTHR43185">
    <property type="entry name" value="FERROUS IRON TRANSPORT PROTEIN B"/>
    <property type="match status" value="1"/>
</dbReference>
<keyword evidence="10 17" id="KW-0408">Iron</keyword>
<keyword evidence="4" id="KW-1003">Cell membrane</keyword>
<feature type="binding site" evidence="15">
    <location>
        <begin position="34"/>
        <end position="38"/>
    </location>
    <ligand>
        <name>GTP</name>
        <dbReference type="ChEBI" id="CHEBI:37565"/>
        <label>1</label>
    </ligand>
</feature>
<feature type="binding site" evidence="15">
    <location>
        <begin position="54"/>
        <end position="57"/>
    </location>
    <ligand>
        <name>GTP</name>
        <dbReference type="ChEBI" id="CHEBI:37565"/>
        <label>1</label>
    </ligand>
</feature>
<evidence type="ECO:0000256" key="12">
    <source>
        <dbReference type="ARBA" id="ARBA00023134"/>
    </source>
</evidence>
<dbReference type="GO" id="GO:0005525">
    <property type="term" value="F:GTP binding"/>
    <property type="evidence" value="ECO:0007669"/>
    <property type="project" value="UniProtKB-KW"/>
</dbReference>
<dbReference type="Pfam" id="PF17910">
    <property type="entry name" value="FeoB_Cyto"/>
    <property type="match status" value="1"/>
</dbReference>
<evidence type="ECO:0000256" key="3">
    <source>
        <dbReference type="ARBA" id="ARBA00022448"/>
    </source>
</evidence>
<dbReference type="PANTHER" id="PTHR43185:SF1">
    <property type="entry name" value="FE(2+) TRANSPORTER FEOB"/>
    <property type="match status" value="1"/>
</dbReference>
<evidence type="ECO:0000256" key="9">
    <source>
        <dbReference type="ARBA" id="ARBA00022989"/>
    </source>
</evidence>
<keyword evidence="9 17" id="KW-1133">Transmembrane helix</keyword>
<feature type="transmembrane region" description="Helical" evidence="17">
    <location>
        <begin position="670"/>
        <end position="695"/>
    </location>
</feature>
<keyword evidence="13 17" id="KW-0472">Membrane</keyword>
<feature type="binding site" evidence="16">
    <location>
        <position position="20"/>
    </location>
    <ligand>
        <name>Mg(2+)</name>
        <dbReference type="ChEBI" id="CHEBI:18420"/>
        <label>2</label>
    </ligand>
</feature>
<dbReference type="InterPro" id="IPR041069">
    <property type="entry name" value="FeoB_Cyto"/>
</dbReference>
<keyword evidence="3 17" id="KW-0813">Transport</keyword>
<evidence type="ECO:0000256" key="4">
    <source>
        <dbReference type="ARBA" id="ARBA00022475"/>
    </source>
</evidence>
<dbReference type="EMBL" id="BDEC01000009">
    <property type="protein sequence ID" value="GBD67474.1"/>
    <property type="molecule type" value="Genomic_DNA"/>
</dbReference>
<dbReference type="FunFam" id="3.40.50.300:FF:000426">
    <property type="entry name" value="Ferrous iron transport protein B"/>
    <property type="match status" value="1"/>
</dbReference>
<dbReference type="Gene3D" id="3.40.50.300">
    <property type="entry name" value="P-loop containing nucleotide triphosphate hydrolases"/>
    <property type="match status" value="1"/>
</dbReference>
<accession>A0A2H6CR77</accession>
<feature type="binding site" evidence="15">
    <location>
        <begin position="9"/>
        <end position="16"/>
    </location>
    <ligand>
        <name>GTP</name>
        <dbReference type="ChEBI" id="CHEBI:37565"/>
        <label>1</label>
    </ligand>
</feature>
<gene>
    <name evidence="19" type="primary">feoB</name>
    <name evidence="19" type="ORF">TEHN7118_0280</name>
</gene>
<evidence type="ECO:0000256" key="11">
    <source>
        <dbReference type="ARBA" id="ARBA00023065"/>
    </source>
</evidence>
<feature type="transmembrane region" description="Helical" evidence="17">
    <location>
        <begin position="343"/>
        <end position="367"/>
    </location>
</feature>
<feature type="transmembrane region" description="Helical" evidence="17">
    <location>
        <begin position="515"/>
        <end position="532"/>
    </location>
</feature>
<feature type="binding site" evidence="16">
    <location>
        <position position="24"/>
    </location>
    <ligand>
        <name>Mg(2+)</name>
        <dbReference type="ChEBI" id="CHEBI:18420"/>
        <label>2</label>
    </ligand>
</feature>
<feature type="binding site" evidence="15">
    <location>
        <begin position="114"/>
        <end position="117"/>
    </location>
    <ligand>
        <name>GTP</name>
        <dbReference type="ChEBI" id="CHEBI:37565"/>
        <label>1</label>
    </ligand>
</feature>
<feature type="transmembrane region" description="Helical" evidence="17">
    <location>
        <begin position="544"/>
        <end position="562"/>
    </location>
</feature>
<keyword evidence="6" id="KW-0997">Cell inner membrane</keyword>
<keyword evidence="11" id="KW-0406">Ion transport</keyword>
<dbReference type="NCBIfam" id="TIGR00437">
    <property type="entry name" value="feoB"/>
    <property type="match status" value="1"/>
</dbReference>
<dbReference type="GO" id="GO:0015093">
    <property type="term" value="F:ferrous iron transmembrane transporter activity"/>
    <property type="evidence" value="ECO:0007669"/>
    <property type="project" value="UniProtKB-UniRule"/>
</dbReference>
<evidence type="ECO:0000256" key="16">
    <source>
        <dbReference type="PIRSR" id="PIRSR603373-2"/>
    </source>
</evidence>
<keyword evidence="8 15" id="KW-0547">Nucleotide-binding</keyword>
<keyword evidence="12 15" id="KW-0342">GTP-binding</keyword>
<feature type="transmembrane region" description="Helical" evidence="17">
    <location>
        <begin position="422"/>
        <end position="446"/>
    </location>
</feature>
<comment type="similarity">
    <text evidence="17">Belongs to the TRAFAC class TrmE-Era-EngA-EngB-Septin-like GTPase superfamily. FeoB GTPase (TC 9.A.8) family.</text>
</comment>
<evidence type="ECO:0000313" key="19">
    <source>
        <dbReference type="EMBL" id="GBD67474.1"/>
    </source>
</evidence>
<proteinExistence type="inferred from homology"/>
<feature type="domain" description="FeoB-type G" evidence="18">
    <location>
        <begin position="2"/>
        <end position="163"/>
    </location>
</feature>
<dbReference type="InterPro" id="IPR050860">
    <property type="entry name" value="FeoB_GTPase"/>
</dbReference>
<evidence type="ECO:0000256" key="13">
    <source>
        <dbReference type="ARBA" id="ARBA00023136"/>
    </source>
</evidence>
<evidence type="ECO:0000256" key="2">
    <source>
        <dbReference type="ARBA" id="ARBA00004429"/>
    </source>
</evidence>
<dbReference type="AlphaFoldDB" id="A0A2H6CR77"/>
<feature type="transmembrane region" description="Helical" evidence="17">
    <location>
        <begin position="644"/>
        <end position="664"/>
    </location>
</feature>
<evidence type="ECO:0000256" key="1">
    <source>
        <dbReference type="ARBA" id="ARBA00003926"/>
    </source>
</evidence>
<evidence type="ECO:0000256" key="14">
    <source>
        <dbReference type="NCBIfam" id="TIGR00437"/>
    </source>
</evidence>
<name>A0A2H6CR77_TETHA</name>
<keyword evidence="16" id="KW-0460">Magnesium</keyword>
<comment type="subcellular location">
    <subcellularLocation>
        <location evidence="2">Cell inner membrane</location>
        <topology evidence="2">Multi-pass membrane protein</topology>
    </subcellularLocation>
    <subcellularLocation>
        <location evidence="17">Cell membrane</location>
        <topology evidence="17">Multi-pass membrane protein</topology>
    </subcellularLocation>
</comment>
<feature type="binding site" evidence="16">
    <location>
        <position position="23"/>
    </location>
    <ligand>
        <name>Mg(2+)</name>
        <dbReference type="ChEBI" id="CHEBI:18420"/>
        <label>2</label>
    </ligand>
</feature>
<dbReference type="SUPFAM" id="SSF52540">
    <property type="entry name" value="P-loop containing nucleoside triphosphate hydrolases"/>
    <property type="match status" value="1"/>
</dbReference>
<keyword evidence="5 17" id="KW-0410">Iron transport</keyword>
<dbReference type="Pfam" id="PF02421">
    <property type="entry name" value="FeoB_N"/>
    <property type="match status" value="1"/>
</dbReference>
<protein>
    <recommendedName>
        <fullName evidence="14 17">Ferrous iron transport protein B</fullName>
    </recommendedName>
</protein>
<dbReference type="CDD" id="cd01879">
    <property type="entry name" value="FeoB"/>
    <property type="match status" value="1"/>
</dbReference>
<dbReference type="Gene3D" id="1.10.287.1770">
    <property type="match status" value="1"/>
</dbReference>
<comment type="caution">
    <text evidence="19">The sequence shown here is derived from an EMBL/GenBank/DDBJ whole genome shotgun (WGS) entry which is preliminary data.</text>
</comment>
<feature type="transmembrane region" description="Helical" evidence="17">
    <location>
        <begin position="452"/>
        <end position="472"/>
    </location>
</feature>
<keyword evidence="20" id="KW-1185">Reference proteome</keyword>
<reference evidence="19 20" key="1">
    <citation type="submission" date="2016-05" db="EMBL/GenBank/DDBJ databases">
        <title>Whole genome sequencing of Tetragenococcus halophilus subsp. halophilus NISL 7118.</title>
        <authorList>
            <person name="Shiwa Y."/>
            <person name="Nishimura I."/>
            <person name="Yoshikawa H."/>
            <person name="Koyama Y."/>
            <person name="Oguma T."/>
        </authorList>
    </citation>
    <scope>NUCLEOTIDE SEQUENCE [LARGE SCALE GENOMIC DNA]</scope>
    <source>
        <strain evidence="19 20">NISL 7118</strain>
    </source>
</reference>
<evidence type="ECO:0000313" key="20">
    <source>
        <dbReference type="Proteomes" id="UP000236214"/>
    </source>
</evidence>
<dbReference type="InterPro" id="IPR030389">
    <property type="entry name" value="G_FEOB_dom"/>
</dbReference>
<evidence type="ECO:0000256" key="8">
    <source>
        <dbReference type="ARBA" id="ARBA00022741"/>
    </source>
</evidence>
<sequence length="716" mass="78705">MEKQFALAGNPNSGKTSAFNHLTGANQYVGNWPGVTIERKSGLLKRSKMIALQDLPGIYSLSPYTPEEVITQEYLLNQKPDAIINIIDSSNLERNLYLTTQLLETGLPVVLGMNMMDIVKKNGQTINLSKLAYGLGVPVIGMSALKKTGLEKLIETTQEEAEKNTVAYPAYDPKLESALDEISDILGNTVSEKQVRWYAIKLFEKDPLATESLNLSSIQKKEIDDIIQITEKIFDDQSDAILVNERYEFITRLISLAMIKEDGFKLNLSDKIDRFVTNRFLALPIFAIIMWGIYYLSIQTVGTISTDWVTDDFFGEIVPDFVETYLISWNVADWMQGLILEGIIAGVGAVLGFLPQIIILFLCLAILEDCGYMSRIAFVMDRLFRKFGLSGKSFIPMLIATGCGVPGVMASRTIENENDRRVTVMVTTFMPCSAKLPIIALIAGAFFPTSSWVAPSAYFVGIAAIVLSGIALKKTHALGGDPAPFVMELPTYHLPQVKNVLQQTWNRATAFVKKAGTIILVSSILIWFTSSFNFTLQQVPEDQSILAAFGRLIAPLFAPLGWGHWRGAVATLTGLIAKENVIGTFGILYGNLASVSESGREVWGLVQGDFTAIAAYSFLVFNLLCAPCFAAIGAIHREMANAKWTLLAVIYQCGLAYAVALITYQYGSVIFGTAAISMGTAAATIILLAMIYFIVRKPQQKQLVHTAMFPPLKEGK</sequence>
<evidence type="ECO:0000256" key="17">
    <source>
        <dbReference type="RuleBase" id="RU362098"/>
    </source>
</evidence>
<dbReference type="PROSITE" id="PS51711">
    <property type="entry name" value="G_FEOB"/>
    <property type="match status" value="1"/>
</dbReference>
<dbReference type="RefSeq" id="WP_103103295.1">
    <property type="nucleotide sequence ID" value="NZ_BDEC01000009.1"/>
</dbReference>
<comment type="function">
    <text evidence="1 17">Probable transporter of a GTP-driven Fe(2+) uptake system.</text>
</comment>
<evidence type="ECO:0000256" key="5">
    <source>
        <dbReference type="ARBA" id="ARBA00022496"/>
    </source>
</evidence>
<dbReference type="Pfam" id="PF07670">
    <property type="entry name" value="Gate"/>
    <property type="match status" value="2"/>
</dbReference>
<dbReference type="InterPro" id="IPR027417">
    <property type="entry name" value="P-loop_NTPase"/>
</dbReference>
<dbReference type="InterPro" id="IPR003373">
    <property type="entry name" value="Fe2_transport_prot-B"/>
</dbReference>
<dbReference type="InterPro" id="IPR011640">
    <property type="entry name" value="Fe2_transport_prot_B_C"/>
</dbReference>
<keyword evidence="16" id="KW-0479">Metal-binding</keyword>
<organism evidence="19 20">
    <name type="scientific">Tetragenococcus halophilus subsp. halophilus</name>
    <dbReference type="NCBI Taxonomy" id="1513897"/>
    <lineage>
        <taxon>Bacteria</taxon>
        <taxon>Bacillati</taxon>
        <taxon>Bacillota</taxon>
        <taxon>Bacilli</taxon>
        <taxon>Lactobacillales</taxon>
        <taxon>Enterococcaceae</taxon>
        <taxon>Tetragenococcus</taxon>
    </lineage>
</organism>
<dbReference type="GO" id="GO:0005886">
    <property type="term" value="C:plasma membrane"/>
    <property type="evidence" value="ECO:0007669"/>
    <property type="project" value="UniProtKB-SubCell"/>
</dbReference>
<dbReference type="GO" id="GO:0046872">
    <property type="term" value="F:metal ion binding"/>
    <property type="evidence" value="ECO:0007669"/>
    <property type="project" value="UniProtKB-KW"/>
</dbReference>
<feature type="transmembrane region" description="Helical" evidence="17">
    <location>
        <begin position="280"/>
        <end position="298"/>
    </location>
</feature>
<dbReference type="Proteomes" id="UP000236214">
    <property type="component" value="Unassembled WGS sequence"/>
</dbReference>
<dbReference type="Pfam" id="PF07664">
    <property type="entry name" value="FeoB_C"/>
    <property type="match status" value="1"/>
</dbReference>
<evidence type="ECO:0000256" key="10">
    <source>
        <dbReference type="ARBA" id="ARBA00023004"/>
    </source>
</evidence>
<evidence type="ECO:0000256" key="7">
    <source>
        <dbReference type="ARBA" id="ARBA00022692"/>
    </source>
</evidence>
<evidence type="ECO:0000259" key="18">
    <source>
        <dbReference type="PROSITE" id="PS51711"/>
    </source>
</evidence>
<keyword evidence="7 17" id="KW-0812">Transmembrane</keyword>
<feature type="transmembrane region" description="Helical" evidence="17">
    <location>
        <begin position="610"/>
        <end position="632"/>
    </location>
</feature>